<protein>
    <submittedName>
        <fullName evidence="3">Uncharacterized protein</fullName>
    </submittedName>
</protein>
<feature type="compositionally biased region" description="Pro residues" evidence="1">
    <location>
        <begin position="806"/>
        <end position="819"/>
    </location>
</feature>
<accession>A0ABR3JGY0</accession>
<sequence>MQPPPAPLSVIYSEPDGGIELEEPSPGTAPEGSVRRYPSRHSRSYASFQWHPVPPSRPRRTSTYSLQSKLMILVFVILAEILTNSGRIYPRPSFVSPPTPSGPPHDSNDFRDYDTTHSASHHGHRGPAYSTYSSDVPYQSRPPSRSSTRNHQPYLAIDPYRWRRPQHTTDVESAVHETPATPLPEVRYDPRDNSFEVINHTTPTQPATIVVPPATVLPPDGSPGHPVVVTMPVPQDPAPYILPTQPQPTTIPNGHTIVRVDSLVTPSFPSLSVSALSSSVSEVSAPDHDAMEHPYVVAFQHKPNNPNGSPRVLNTIVSITPYLFSVIPCQLYLHILLRMPSLYFSRVTRVFEDADLSMPDIKEMLFTAGDDIYQLNWYGPQHRAMSPSVARFKLSWDDFVTSLMSEWQNQNILSALLLGAVLTMLQIEGIEGDPVSRTGALLSLVCALMSLLYGCIYMSRFGSMNKLYKAASWAEEARNTRTSIIWNVWVFLAMPAIWLAWSIIFFSASALCYIWRRGSTNDPEDVVRLSPPDDLGPRIAVTGVFCLGLVYFGLIMNTLRRYGSTMDKAWKARAISLRNRIDEKGHYSGSSLPGQTPPHSPYFPQSPFFPQPSLPSSRSTQQPVFPNIPPTVQSDLERDHVLNWLQSANPAEPPSLPRGSYEMAADSPTSRPNAFDQPIVVSRHGRRRLDTAINIVEFMTSGDKNEYPHHEFLNDHQFNDEAWLEFTQHAARIQAETTQDESEKELLFQDFINTWNSCFFEPRDLLVTAQWSQLASPSEPHVLVTLSVSSPPPPDPTTTPLIPVTPSSPRPSDPNPPMAGPSTHIPSFDDSESSNHSVNENTGDPVSHETSQIQDILSYQDAPGPYLKALEVHRAFPDCFYRRLSRWETANEKVISHLRQAGAKVDNVAEVLDISEIYREPWERLTTDLRLVLAGKFPIPGLSENDCLAMRRLIAADVVATWNQRYFLKRSIEIVLDPADLDIARDSQIEEAATPEVNKINSRGYPPVPHTLMLNVDFYGAVAIAEGSHPSLDEDKLAGDQNMASTPRSRIYDNDNYRFALNEFVGNGVAGPSGVDRDLDIAGTSVGSGVAGPSEMAGDHGVTGVNTSTQASD</sequence>
<feature type="region of interest" description="Disordered" evidence="1">
    <location>
        <begin position="785"/>
        <end position="852"/>
    </location>
</feature>
<feature type="compositionally biased region" description="Polar residues" evidence="1">
    <location>
        <begin position="834"/>
        <end position="852"/>
    </location>
</feature>
<evidence type="ECO:0000313" key="4">
    <source>
        <dbReference type="Proteomes" id="UP001556367"/>
    </source>
</evidence>
<proteinExistence type="predicted"/>
<feature type="transmembrane region" description="Helical" evidence="2">
    <location>
        <begin position="411"/>
        <end position="427"/>
    </location>
</feature>
<evidence type="ECO:0000256" key="1">
    <source>
        <dbReference type="SAM" id="MobiDB-lite"/>
    </source>
</evidence>
<reference evidence="4" key="1">
    <citation type="submission" date="2024-06" db="EMBL/GenBank/DDBJ databases">
        <title>Multi-omics analyses provide insights into the biosynthesis of the anticancer antibiotic pleurotin in Hohenbuehelia grisea.</title>
        <authorList>
            <person name="Weaver J.A."/>
            <person name="Alberti F."/>
        </authorList>
    </citation>
    <scope>NUCLEOTIDE SEQUENCE [LARGE SCALE GENOMIC DNA]</scope>
    <source>
        <strain evidence="4">T-177</strain>
    </source>
</reference>
<dbReference type="EMBL" id="JASNQZ010000007">
    <property type="protein sequence ID" value="KAL0954994.1"/>
    <property type="molecule type" value="Genomic_DNA"/>
</dbReference>
<keyword evidence="4" id="KW-1185">Reference proteome</keyword>
<gene>
    <name evidence="3" type="ORF">HGRIS_003920</name>
</gene>
<feature type="transmembrane region" description="Helical" evidence="2">
    <location>
        <begin position="488"/>
        <end position="516"/>
    </location>
</feature>
<feature type="compositionally biased region" description="Polar residues" evidence="1">
    <location>
        <begin position="620"/>
        <end position="632"/>
    </location>
</feature>
<feature type="region of interest" description="Disordered" evidence="1">
    <location>
        <begin position="1086"/>
        <end position="1113"/>
    </location>
</feature>
<feature type="region of interest" description="Disordered" evidence="1">
    <location>
        <begin position="647"/>
        <end position="676"/>
    </location>
</feature>
<keyword evidence="2" id="KW-0812">Transmembrane</keyword>
<organism evidence="3 4">
    <name type="scientific">Hohenbuehelia grisea</name>
    <dbReference type="NCBI Taxonomy" id="104357"/>
    <lineage>
        <taxon>Eukaryota</taxon>
        <taxon>Fungi</taxon>
        <taxon>Dikarya</taxon>
        <taxon>Basidiomycota</taxon>
        <taxon>Agaricomycotina</taxon>
        <taxon>Agaricomycetes</taxon>
        <taxon>Agaricomycetidae</taxon>
        <taxon>Agaricales</taxon>
        <taxon>Pleurotineae</taxon>
        <taxon>Pleurotaceae</taxon>
        <taxon>Hohenbuehelia</taxon>
    </lineage>
</organism>
<feature type="region of interest" description="Disordered" evidence="1">
    <location>
        <begin position="586"/>
        <end position="632"/>
    </location>
</feature>
<feature type="compositionally biased region" description="Polar residues" evidence="1">
    <location>
        <begin position="130"/>
        <end position="151"/>
    </location>
</feature>
<dbReference type="Proteomes" id="UP001556367">
    <property type="component" value="Unassembled WGS sequence"/>
</dbReference>
<feature type="region of interest" description="Disordered" evidence="1">
    <location>
        <begin position="1"/>
        <end position="38"/>
    </location>
</feature>
<name>A0ABR3JGY0_9AGAR</name>
<feature type="compositionally biased region" description="Basic and acidic residues" evidence="1">
    <location>
        <begin position="106"/>
        <end position="115"/>
    </location>
</feature>
<feature type="transmembrane region" description="Helical" evidence="2">
    <location>
        <begin position="536"/>
        <end position="556"/>
    </location>
</feature>
<feature type="transmembrane region" description="Helical" evidence="2">
    <location>
        <begin position="439"/>
        <end position="459"/>
    </location>
</feature>
<feature type="compositionally biased region" description="Polar residues" evidence="1">
    <location>
        <begin position="1104"/>
        <end position="1113"/>
    </location>
</feature>
<evidence type="ECO:0000256" key="2">
    <source>
        <dbReference type="SAM" id="Phobius"/>
    </source>
</evidence>
<feature type="region of interest" description="Disordered" evidence="1">
    <location>
        <begin position="89"/>
        <end position="154"/>
    </location>
</feature>
<feature type="transmembrane region" description="Helical" evidence="2">
    <location>
        <begin position="319"/>
        <end position="337"/>
    </location>
</feature>
<keyword evidence="2" id="KW-0472">Membrane</keyword>
<keyword evidence="2" id="KW-1133">Transmembrane helix</keyword>
<evidence type="ECO:0000313" key="3">
    <source>
        <dbReference type="EMBL" id="KAL0954994.1"/>
    </source>
</evidence>
<comment type="caution">
    <text evidence="3">The sequence shown here is derived from an EMBL/GenBank/DDBJ whole genome shotgun (WGS) entry which is preliminary data.</text>
</comment>